<reference evidence="3" key="1">
    <citation type="submission" date="2016-10" db="EMBL/GenBank/DDBJ databases">
        <authorList>
            <person name="Varghese N."/>
        </authorList>
    </citation>
    <scope>NUCLEOTIDE SEQUENCE [LARGE SCALE GENOMIC DNA]</scope>
    <source>
        <strain evidence="3">DSM 20406</strain>
    </source>
</reference>
<dbReference type="PANTHER" id="PTHR44757">
    <property type="entry name" value="DIGUANYLATE CYCLASE DGCP"/>
    <property type="match status" value="1"/>
</dbReference>
<proteinExistence type="predicted"/>
<dbReference type="EMBL" id="FNYK01000039">
    <property type="protein sequence ID" value="SEI96042.1"/>
    <property type="molecule type" value="Genomic_DNA"/>
</dbReference>
<dbReference type="Gene3D" id="3.20.20.450">
    <property type="entry name" value="EAL domain"/>
    <property type="match status" value="1"/>
</dbReference>
<name>A0A1H6V6Y4_9FIRM</name>
<dbReference type="InterPro" id="IPR052155">
    <property type="entry name" value="Biofilm_reg_signaling"/>
</dbReference>
<dbReference type="InterPro" id="IPR035919">
    <property type="entry name" value="EAL_sf"/>
</dbReference>
<evidence type="ECO:0000313" key="3">
    <source>
        <dbReference type="Proteomes" id="UP000183028"/>
    </source>
</evidence>
<protein>
    <submittedName>
        <fullName evidence="2">EAL domain-containing protein</fullName>
    </submittedName>
</protein>
<dbReference type="Pfam" id="PF00563">
    <property type="entry name" value="EAL"/>
    <property type="match status" value="1"/>
</dbReference>
<dbReference type="InterPro" id="IPR001633">
    <property type="entry name" value="EAL_dom"/>
</dbReference>
<dbReference type="Proteomes" id="UP000183028">
    <property type="component" value="Unassembled WGS sequence"/>
</dbReference>
<evidence type="ECO:0000313" key="2">
    <source>
        <dbReference type="EMBL" id="SEI96042.1"/>
    </source>
</evidence>
<dbReference type="PANTHER" id="PTHR44757:SF2">
    <property type="entry name" value="BIOFILM ARCHITECTURE MAINTENANCE PROTEIN MBAA"/>
    <property type="match status" value="1"/>
</dbReference>
<dbReference type="PROSITE" id="PS50883">
    <property type="entry name" value="EAL"/>
    <property type="match status" value="1"/>
</dbReference>
<evidence type="ECO:0000259" key="1">
    <source>
        <dbReference type="PROSITE" id="PS50883"/>
    </source>
</evidence>
<keyword evidence="3" id="KW-1185">Reference proteome</keyword>
<accession>A0A1H6V6Y4</accession>
<dbReference type="SUPFAM" id="SSF141868">
    <property type="entry name" value="EAL domain-like"/>
    <property type="match status" value="1"/>
</dbReference>
<dbReference type="STRING" id="322505.SAMN04487836_11312"/>
<gene>
    <name evidence="2" type="ORF">SAMN04487834_103916</name>
</gene>
<organism evidence="2 3">
    <name type="scientific">Sharpea azabuensis</name>
    <dbReference type="NCBI Taxonomy" id="322505"/>
    <lineage>
        <taxon>Bacteria</taxon>
        <taxon>Bacillati</taxon>
        <taxon>Bacillota</taxon>
        <taxon>Erysipelotrichia</taxon>
        <taxon>Erysipelotrichales</taxon>
        <taxon>Coprobacillaceae</taxon>
        <taxon>Sharpea</taxon>
    </lineage>
</organism>
<feature type="domain" description="EAL" evidence="1">
    <location>
        <begin position="1"/>
        <end position="119"/>
    </location>
</feature>
<dbReference type="AlphaFoldDB" id="A0A1H6V6Y4"/>
<sequence>MISSGEFTSILEKRGKIRKLDGYVFEEVCKMEMKLLEEGHALPISVNLSCVSVYDDNVADAYDDMAMKCGNIIKYLPIEITENAAVSDMKIHKLAQKLTKYGFVLHMDDFGAVFLLLRH</sequence>